<organism evidence="1 2">
    <name type="scientific">Dolosigranulum pigrum</name>
    <dbReference type="NCBI Taxonomy" id="29394"/>
    <lineage>
        <taxon>Bacteria</taxon>
        <taxon>Bacillati</taxon>
        <taxon>Bacillota</taxon>
        <taxon>Bacilli</taxon>
        <taxon>Lactobacillales</taxon>
        <taxon>Carnobacteriaceae</taxon>
        <taxon>Dolosigranulum</taxon>
    </lineage>
</organism>
<protein>
    <recommendedName>
        <fullName evidence="3">Topology modulation protein</fullName>
    </recommendedName>
</protein>
<proteinExistence type="predicted"/>
<dbReference type="EMBL" id="MUYF01000003">
    <property type="protein sequence ID" value="OOL81721.1"/>
    <property type="molecule type" value="Genomic_DNA"/>
</dbReference>
<dbReference type="InterPro" id="IPR052922">
    <property type="entry name" value="Cytidylate_Kinase-2"/>
</dbReference>
<dbReference type="InterPro" id="IPR027417">
    <property type="entry name" value="P-loop_NTPase"/>
</dbReference>
<accession>A0A1S8KQ95</accession>
<dbReference type="RefSeq" id="WP_077863129.1">
    <property type="nucleotide sequence ID" value="NZ_CP040421.1"/>
</dbReference>
<comment type="caution">
    <text evidence="1">The sequence shown here is derived from an EMBL/GenBank/DDBJ whole genome shotgun (WGS) entry which is preliminary data.</text>
</comment>
<evidence type="ECO:0000313" key="1">
    <source>
        <dbReference type="EMBL" id="OOL81721.1"/>
    </source>
</evidence>
<dbReference type="SUPFAM" id="SSF52540">
    <property type="entry name" value="P-loop containing nucleoside triphosphate hydrolases"/>
    <property type="match status" value="2"/>
</dbReference>
<gene>
    <name evidence="1" type="ORF">BWX42_08460</name>
</gene>
<name>A0A1S8KQ95_9LACT</name>
<reference evidence="1 2" key="1">
    <citation type="submission" date="2017-01" db="EMBL/GenBank/DDBJ databases">
        <title>Complete Genome Sequence of Dolosigranulum pigrum isolated from a Patient with interstitial lung disease.</title>
        <authorList>
            <person name="Mukhopadhyay R."/>
            <person name="Joaquin J."/>
            <person name="Hogue R."/>
            <person name="Fitzgerald S."/>
            <person name="Jospin G."/>
            <person name="Eisen J.A."/>
            <person name="Chaturvedi V."/>
        </authorList>
    </citation>
    <scope>NUCLEOTIDE SEQUENCE [LARGE SCALE GENOMIC DNA]</scope>
    <source>
        <strain evidence="1 2">15S00348</strain>
    </source>
</reference>
<dbReference type="Gene3D" id="3.40.50.300">
    <property type="entry name" value="P-loop containing nucleotide triphosphate hydrolases"/>
    <property type="match status" value="1"/>
</dbReference>
<evidence type="ECO:0008006" key="3">
    <source>
        <dbReference type="Google" id="ProtNLM"/>
    </source>
</evidence>
<dbReference type="AlphaFoldDB" id="A0A1S8KQ95"/>
<evidence type="ECO:0000313" key="2">
    <source>
        <dbReference type="Proteomes" id="UP000190409"/>
    </source>
</evidence>
<dbReference type="Proteomes" id="UP000190409">
    <property type="component" value="Unassembled WGS sequence"/>
</dbReference>
<dbReference type="PANTHER" id="PTHR37816">
    <property type="entry name" value="YALI0E33011P"/>
    <property type="match status" value="1"/>
</dbReference>
<sequence>MKKIAIIGSPGSGKSTLAKLLEQKTSLPIYHLDSLFWSKNWEKPSKEKWIKLQKDLIKLPAWIIDGNYNSTLELRTSAADTIIFLDYPTYLCIYRVLKRMLINYRKSSPDLGDNSERINLKIIIFVLLFKRRNRDRILNLLDKESTKKVFILKNKNDLKEFIAEVNKVG</sequence>
<dbReference type="PANTHER" id="PTHR37816:SF3">
    <property type="entry name" value="MODULATES DNA TOPOLOGY"/>
    <property type="match status" value="1"/>
</dbReference>